<organism evidence="4 5">
    <name type="scientific">Succinatimonas hippei (strain DSM 22608 / JCM 16073 / KCTC 15190 / YIT 12066)</name>
    <dbReference type="NCBI Taxonomy" id="762983"/>
    <lineage>
        <taxon>Bacteria</taxon>
        <taxon>Pseudomonadati</taxon>
        <taxon>Pseudomonadota</taxon>
        <taxon>Gammaproteobacteria</taxon>
        <taxon>Aeromonadales</taxon>
        <taxon>Succinivibrionaceae</taxon>
        <taxon>Succinatimonas</taxon>
    </lineage>
</organism>
<evidence type="ECO:0000313" key="4">
    <source>
        <dbReference type="EMBL" id="EFY07523.1"/>
    </source>
</evidence>
<dbReference type="STRING" id="762983.HMPREF9444_00665"/>
<dbReference type="eggNOG" id="COG1309">
    <property type="taxonomic scope" value="Bacteria"/>
</dbReference>
<comment type="caution">
    <text evidence="4">The sequence shown here is derived from an EMBL/GenBank/DDBJ whole genome shotgun (WGS) entry which is preliminary data.</text>
</comment>
<keyword evidence="5" id="KW-1185">Reference proteome</keyword>
<dbReference type="PANTHER" id="PTHR43479:SF11">
    <property type="entry name" value="ACREF_ENVCD OPERON REPRESSOR-RELATED"/>
    <property type="match status" value="1"/>
</dbReference>
<evidence type="ECO:0000256" key="1">
    <source>
        <dbReference type="ARBA" id="ARBA00023125"/>
    </source>
</evidence>
<sequence length="206" mass="23561">MANKSHQESSEVKERILKAAFKLFSERGFDSTGVAHIAKLAKVSRSSIYWHFFNKETLLCELCSYLSERGSVFTLLKQAAEPTTQDPMSLIKQWVLLHTQNEVLELMEKKVFRFVESAALQFDSNETLRQEFAALIALRHERLKSALKNAVIKGQLPDKINLNVAASYINTLLFGYIDFVRLGNKTHPFLNEEKACDVIFESLKNF</sequence>
<dbReference type="PROSITE" id="PS50977">
    <property type="entry name" value="HTH_TETR_2"/>
    <property type="match status" value="1"/>
</dbReference>
<dbReference type="PANTHER" id="PTHR43479">
    <property type="entry name" value="ACREF/ENVCD OPERON REPRESSOR-RELATED"/>
    <property type="match status" value="1"/>
</dbReference>
<name>E8LIZ2_SUCHY</name>
<feature type="domain" description="HTH tetR-type" evidence="3">
    <location>
        <begin position="10"/>
        <end position="70"/>
    </location>
</feature>
<dbReference type="Gene3D" id="1.10.357.10">
    <property type="entry name" value="Tetracycline Repressor, domain 2"/>
    <property type="match status" value="1"/>
</dbReference>
<dbReference type="InterPro" id="IPR036271">
    <property type="entry name" value="Tet_transcr_reg_TetR-rel_C_sf"/>
</dbReference>
<proteinExistence type="predicted"/>
<evidence type="ECO:0000256" key="2">
    <source>
        <dbReference type="PROSITE-ProRule" id="PRU00335"/>
    </source>
</evidence>
<protein>
    <submittedName>
        <fullName evidence="4">Transcriptional regulator, TetR family</fullName>
    </submittedName>
</protein>
<dbReference type="Proteomes" id="UP000018458">
    <property type="component" value="Unassembled WGS sequence"/>
</dbReference>
<dbReference type="SUPFAM" id="SSF46689">
    <property type="entry name" value="Homeodomain-like"/>
    <property type="match status" value="1"/>
</dbReference>
<dbReference type="OrthoDB" id="5816932at2"/>
<dbReference type="RefSeq" id="WP_009142880.1">
    <property type="nucleotide sequence ID" value="NZ_GL830968.1"/>
</dbReference>
<dbReference type="EMBL" id="AEVO01000031">
    <property type="protein sequence ID" value="EFY07523.1"/>
    <property type="molecule type" value="Genomic_DNA"/>
</dbReference>
<reference evidence="4 5" key="1">
    <citation type="submission" date="2011-01" db="EMBL/GenBank/DDBJ databases">
        <authorList>
            <person name="Weinstock G."/>
            <person name="Sodergren E."/>
            <person name="Clifton S."/>
            <person name="Fulton L."/>
            <person name="Fulton B."/>
            <person name="Courtney L."/>
            <person name="Fronick C."/>
            <person name="Harrison M."/>
            <person name="Strong C."/>
            <person name="Farmer C."/>
            <person name="Delahaunty K."/>
            <person name="Markovic C."/>
            <person name="Hall O."/>
            <person name="Minx P."/>
            <person name="Tomlinson C."/>
            <person name="Mitreva M."/>
            <person name="Hou S."/>
            <person name="Chen J."/>
            <person name="Wollam A."/>
            <person name="Pepin K.H."/>
            <person name="Johnson M."/>
            <person name="Bhonagiri V."/>
            <person name="Zhang X."/>
            <person name="Suruliraj S."/>
            <person name="Warren W."/>
            <person name="Chinwalla A."/>
            <person name="Mardis E.R."/>
            <person name="Wilson R.K."/>
        </authorList>
    </citation>
    <scope>NUCLEOTIDE SEQUENCE [LARGE SCALE GENOMIC DNA]</scope>
    <source>
        <strain evidence="5">DSM 22608 / JCM 16073 / KCTC 15190 / YIT 12066</strain>
    </source>
</reference>
<dbReference type="InterPro" id="IPR009057">
    <property type="entry name" value="Homeodomain-like_sf"/>
</dbReference>
<evidence type="ECO:0000259" key="3">
    <source>
        <dbReference type="PROSITE" id="PS50977"/>
    </source>
</evidence>
<dbReference type="GO" id="GO:0003677">
    <property type="term" value="F:DNA binding"/>
    <property type="evidence" value="ECO:0007669"/>
    <property type="project" value="UniProtKB-UniRule"/>
</dbReference>
<dbReference type="PRINTS" id="PR00455">
    <property type="entry name" value="HTHTETR"/>
</dbReference>
<evidence type="ECO:0000313" key="5">
    <source>
        <dbReference type="Proteomes" id="UP000018458"/>
    </source>
</evidence>
<keyword evidence="1 2" id="KW-0238">DNA-binding</keyword>
<dbReference type="SUPFAM" id="SSF48498">
    <property type="entry name" value="Tetracyclin repressor-like, C-terminal domain"/>
    <property type="match status" value="1"/>
</dbReference>
<feature type="DNA-binding region" description="H-T-H motif" evidence="2">
    <location>
        <begin position="33"/>
        <end position="52"/>
    </location>
</feature>
<accession>E8LIZ2</accession>
<dbReference type="Pfam" id="PF00440">
    <property type="entry name" value="TetR_N"/>
    <property type="match status" value="1"/>
</dbReference>
<dbReference type="InterPro" id="IPR001647">
    <property type="entry name" value="HTH_TetR"/>
</dbReference>
<dbReference type="InterPro" id="IPR050624">
    <property type="entry name" value="HTH-type_Tx_Regulator"/>
</dbReference>
<dbReference type="HOGENOM" id="CLU_069356_12_3_6"/>
<dbReference type="AlphaFoldDB" id="E8LIZ2"/>
<gene>
    <name evidence="4" type="ORF">HMPREF9444_00665</name>
</gene>